<feature type="domain" description="BD-FAE-like" evidence="2">
    <location>
        <begin position="87"/>
        <end position="273"/>
    </location>
</feature>
<dbReference type="Pfam" id="PF20434">
    <property type="entry name" value="BD-FAE"/>
    <property type="match status" value="1"/>
</dbReference>
<dbReference type="InterPro" id="IPR050300">
    <property type="entry name" value="GDXG_lipolytic_enzyme"/>
</dbReference>
<keyword evidence="1" id="KW-0378">Hydrolase</keyword>
<proteinExistence type="predicted"/>
<dbReference type="PANTHER" id="PTHR48081">
    <property type="entry name" value="AB HYDROLASE SUPERFAMILY PROTEIN C4A8.06C"/>
    <property type="match status" value="1"/>
</dbReference>
<dbReference type="Gene3D" id="3.40.50.1820">
    <property type="entry name" value="alpha/beta hydrolase"/>
    <property type="match status" value="1"/>
</dbReference>
<accession>A0A1H7V5S1</accession>
<dbReference type="InterPro" id="IPR029058">
    <property type="entry name" value="AB_hydrolase_fold"/>
</dbReference>
<evidence type="ECO:0000313" key="3">
    <source>
        <dbReference type="EMBL" id="SEM04546.1"/>
    </source>
</evidence>
<dbReference type="GO" id="GO:0016787">
    <property type="term" value="F:hydrolase activity"/>
    <property type="evidence" value="ECO:0007669"/>
    <property type="project" value="UniProtKB-KW"/>
</dbReference>
<name>A0A1H7V5S1_9STRE</name>
<dbReference type="PANTHER" id="PTHR48081:SF6">
    <property type="entry name" value="PEPTIDASE S9 PROLYL OLIGOPEPTIDASE CATALYTIC DOMAIN-CONTAINING PROTEIN"/>
    <property type="match status" value="1"/>
</dbReference>
<protein>
    <submittedName>
        <fullName evidence="3">Prolyl oligopeptidase family protein</fullName>
    </submittedName>
</protein>
<dbReference type="RefSeq" id="WP_074596152.1">
    <property type="nucleotide sequence ID" value="NZ_FNUH01000003.1"/>
</dbReference>
<evidence type="ECO:0000256" key="1">
    <source>
        <dbReference type="ARBA" id="ARBA00022801"/>
    </source>
</evidence>
<reference evidence="3 4" key="1">
    <citation type="submission" date="2016-10" db="EMBL/GenBank/DDBJ databases">
        <authorList>
            <person name="de Groot N.N."/>
        </authorList>
    </citation>
    <scope>NUCLEOTIDE SEQUENCE [LARGE SCALE GENOMIC DNA]</scope>
    <source>
        <strain evidence="3 4">VTM1R29</strain>
    </source>
</reference>
<dbReference type="InterPro" id="IPR049492">
    <property type="entry name" value="BD-FAE-like_dom"/>
</dbReference>
<sequence length="336" mass="38171">MTDEKIYIWGEKIPGNSPKSKMDILNIHKNYTTQDLFEKYPGIWDKSTSKIDDMSGNDTMVYRQEIENGPAQLTYEDKPFLIPYLVEGSDKCVIICPGGAYLTKSMIEEGKDVAEFLNQAGISALVLWYRTYPYRAPLMFLDCQRAIRYVRYYAKNFGINPNKIAIVGFSAGGNLVSVTNFIMRNQTIIIDDYQPDEIDKMDASVAGLAGIYPAVAIAEDKIIAAIGGKDIYNDPTKRQKFAENYDVFSHIQKGDAPLFLCAAMDDEVVPAHHLLRLTQIAQDRKIPVELHLFPYGGHGFGACLGEQIPQFYHDRSLVRQWKDLFVTWLNHLFEEK</sequence>
<dbReference type="SUPFAM" id="SSF53474">
    <property type="entry name" value="alpha/beta-Hydrolases"/>
    <property type="match status" value="1"/>
</dbReference>
<dbReference type="AlphaFoldDB" id="A0A1H7V5S1"/>
<dbReference type="EMBL" id="FOBM01000002">
    <property type="protein sequence ID" value="SEM04546.1"/>
    <property type="molecule type" value="Genomic_DNA"/>
</dbReference>
<gene>
    <name evidence="3" type="ORF">SAMN04487839_10259</name>
</gene>
<evidence type="ECO:0000259" key="2">
    <source>
        <dbReference type="Pfam" id="PF20434"/>
    </source>
</evidence>
<dbReference type="Proteomes" id="UP000182764">
    <property type="component" value="Unassembled WGS sequence"/>
</dbReference>
<organism evidence="3 4">
    <name type="scientific">Streptococcus gallolyticus</name>
    <dbReference type="NCBI Taxonomy" id="315405"/>
    <lineage>
        <taxon>Bacteria</taxon>
        <taxon>Bacillati</taxon>
        <taxon>Bacillota</taxon>
        <taxon>Bacilli</taxon>
        <taxon>Lactobacillales</taxon>
        <taxon>Streptococcaceae</taxon>
        <taxon>Streptococcus</taxon>
    </lineage>
</organism>
<evidence type="ECO:0000313" key="4">
    <source>
        <dbReference type="Proteomes" id="UP000182764"/>
    </source>
</evidence>